<dbReference type="EnsemblPlants" id="Kaladp0442s0040.1.v1.1">
    <property type="protein sequence ID" value="Kaladp0442s0040.1.v1.1"/>
    <property type="gene ID" value="Kaladp0442s0040.v1.1"/>
</dbReference>
<reference evidence="2" key="1">
    <citation type="submission" date="2021-01" db="UniProtKB">
        <authorList>
            <consortium name="EnsemblPlants"/>
        </authorList>
    </citation>
    <scope>IDENTIFICATION</scope>
</reference>
<sequence>MATCVAYGQKTKTKGNIHTRDQTDEMMLLDETIQKGRYSGQQCVTSLGQIMIFTATPSFRMLGLNPCKGSDSKMANLLPDWMFASDASRGSPVENSGSKEEENMPLTDNDTAEPAIWTPISTASESIGFSDIFQILSEIHLQETSAPLTAQTTDDIRTTMNSLGAFEHGEASNNTREKGVGELELRKCLSEGNEQYSSESERKEEQKQKPKRTRSAETHNMSERKDCASILDEAVEYLKALKVQAQMMSLGMGTVCYNPFMPITGMPNMPVAGYSPYIPFRPGMGLVPLVPVPSPTHSPPGILPLVQGPMDFRPSVPISGGFGLPSNTAMPSPPLLLDNKGKGLAFTGLETSSSGSQEASTSGQISSKSSPGSIVHATHIVPPAPDMPPPTN</sequence>
<dbReference type="GO" id="GO:0003700">
    <property type="term" value="F:DNA-binding transcription factor activity"/>
    <property type="evidence" value="ECO:0007669"/>
    <property type="project" value="InterPro"/>
</dbReference>
<accession>A0A7N0VAM1</accession>
<feature type="compositionally biased region" description="Basic and acidic residues" evidence="1">
    <location>
        <begin position="199"/>
        <end position="225"/>
    </location>
</feature>
<feature type="compositionally biased region" description="Pro residues" evidence="1">
    <location>
        <begin position="382"/>
        <end position="392"/>
    </location>
</feature>
<name>A0A7N0VAM1_KALFE</name>
<dbReference type="PANTHER" id="PTHR46807">
    <property type="entry name" value="TRANSCRIPTION FACTOR PIF3"/>
    <property type="match status" value="1"/>
</dbReference>
<organism evidence="2 3">
    <name type="scientific">Kalanchoe fedtschenkoi</name>
    <name type="common">Lavender scallops</name>
    <name type="synonym">South American air plant</name>
    <dbReference type="NCBI Taxonomy" id="63787"/>
    <lineage>
        <taxon>Eukaryota</taxon>
        <taxon>Viridiplantae</taxon>
        <taxon>Streptophyta</taxon>
        <taxon>Embryophyta</taxon>
        <taxon>Tracheophyta</taxon>
        <taxon>Spermatophyta</taxon>
        <taxon>Magnoliopsida</taxon>
        <taxon>eudicotyledons</taxon>
        <taxon>Gunneridae</taxon>
        <taxon>Pentapetalae</taxon>
        <taxon>Saxifragales</taxon>
        <taxon>Crassulaceae</taxon>
        <taxon>Kalanchoe</taxon>
    </lineage>
</organism>
<proteinExistence type="predicted"/>
<feature type="compositionally biased region" description="Low complexity" evidence="1">
    <location>
        <begin position="350"/>
        <end position="374"/>
    </location>
</feature>
<dbReference type="AlphaFoldDB" id="A0A7N0VAM1"/>
<feature type="region of interest" description="Disordered" evidence="1">
    <location>
        <begin position="88"/>
        <end position="112"/>
    </location>
</feature>
<dbReference type="InterPro" id="IPR044273">
    <property type="entry name" value="PIF3-like"/>
</dbReference>
<evidence type="ECO:0000313" key="2">
    <source>
        <dbReference type="EnsemblPlants" id="Kaladp0442s0040.1.v1.1"/>
    </source>
</evidence>
<feature type="region of interest" description="Disordered" evidence="1">
    <location>
        <begin position="191"/>
        <end position="225"/>
    </location>
</feature>
<feature type="region of interest" description="Disordered" evidence="1">
    <location>
        <begin position="347"/>
        <end position="392"/>
    </location>
</feature>
<evidence type="ECO:0000256" key="1">
    <source>
        <dbReference type="SAM" id="MobiDB-lite"/>
    </source>
</evidence>
<dbReference type="Proteomes" id="UP000594263">
    <property type="component" value="Unplaced"/>
</dbReference>
<dbReference type="Gramene" id="Kaladp0442s0040.1.v1.1">
    <property type="protein sequence ID" value="Kaladp0442s0040.1.v1.1"/>
    <property type="gene ID" value="Kaladp0442s0040.v1.1"/>
</dbReference>
<dbReference type="PANTHER" id="PTHR46807:SF1">
    <property type="entry name" value="TRANSCRIPTION FACTOR PIF3"/>
    <property type="match status" value="1"/>
</dbReference>
<protein>
    <submittedName>
        <fullName evidence="2">Uncharacterized protein</fullName>
    </submittedName>
</protein>
<keyword evidence="3" id="KW-1185">Reference proteome</keyword>
<evidence type="ECO:0000313" key="3">
    <source>
        <dbReference type="Proteomes" id="UP000594263"/>
    </source>
</evidence>